<keyword evidence="2" id="KW-1185">Reference proteome</keyword>
<evidence type="ECO:0000313" key="2">
    <source>
        <dbReference type="Proteomes" id="UP000256310"/>
    </source>
</evidence>
<dbReference type="OrthoDB" id="2057603at2"/>
<dbReference type="AlphaFoldDB" id="A0A3D9FIT1"/>
<reference evidence="1 2" key="1">
    <citation type="submission" date="2018-07" db="EMBL/GenBank/DDBJ databases">
        <title>Genomic Encyclopedia of Type Strains, Phase IV (KMG-IV): sequencing the most valuable type-strain genomes for metagenomic binning, comparative biology and taxonomic classification.</title>
        <authorList>
            <person name="Goeker M."/>
        </authorList>
    </citation>
    <scope>NUCLEOTIDE SEQUENCE [LARGE SCALE GENOMIC DNA]</scope>
    <source>
        <strain evidence="1 2">DSM 26725</strain>
    </source>
</reference>
<proteinExistence type="predicted"/>
<comment type="caution">
    <text evidence="1">The sequence shown here is derived from an EMBL/GenBank/DDBJ whole genome shotgun (WGS) entry which is preliminary data.</text>
</comment>
<protein>
    <submittedName>
        <fullName evidence="1">Uncharacterized protein</fullName>
    </submittedName>
</protein>
<name>A0A3D9FIT1_9SPHN</name>
<sequence length="125" mass="13801">MPTSLHLTRDSVAAGDDFDAPHSRTIKVERRIETPGALQECLDDIAAVYLPNVAGPACWAAYSHMPLAILSDAWSKSKPFWLPDGNFQHLDIRDGAIHLNFVYLALEDPETAHRIIGRIVRAGRG</sequence>
<accession>A0A3D9FIT1</accession>
<dbReference type="RefSeq" id="WP_116236332.1">
    <property type="nucleotide sequence ID" value="NZ_QRDP01000004.1"/>
</dbReference>
<organism evidence="1 2">
    <name type="scientific">Parasphingopyxis lamellibrachiae</name>
    <dbReference type="NCBI Taxonomy" id="680125"/>
    <lineage>
        <taxon>Bacteria</taxon>
        <taxon>Pseudomonadati</taxon>
        <taxon>Pseudomonadota</taxon>
        <taxon>Alphaproteobacteria</taxon>
        <taxon>Sphingomonadales</taxon>
        <taxon>Sphingomonadaceae</taxon>
        <taxon>Parasphingopyxis</taxon>
    </lineage>
</organism>
<dbReference type="EMBL" id="QRDP01000004">
    <property type="protein sequence ID" value="RED16996.1"/>
    <property type="molecule type" value="Genomic_DNA"/>
</dbReference>
<gene>
    <name evidence="1" type="ORF">DFR46_2030</name>
</gene>
<evidence type="ECO:0000313" key="1">
    <source>
        <dbReference type="EMBL" id="RED16996.1"/>
    </source>
</evidence>
<dbReference type="Proteomes" id="UP000256310">
    <property type="component" value="Unassembled WGS sequence"/>
</dbReference>